<name>A0ABW5ETW6_9BURK</name>
<keyword evidence="8 12" id="KW-0472">Membrane</keyword>
<evidence type="ECO:0000313" key="14">
    <source>
        <dbReference type="Proteomes" id="UP001597287"/>
    </source>
</evidence>
<dbReference type="InterPro" id="IPR003752">
    <property type="entry name" value="DiS_bond_form_DsbB/BdbC"/>
</dbReference>
<evidence type="ECO:0000256" key="3">
    <source>
        <dbReference type="ARBA" id="ARBA00022448"/>
    </source>
</evidence>
<comment type="caution">
    <text evidence="13">The sequence shown here is derived from an EMBL/GenBank/DDBJ whole genome shotgun (WGS) entry which is preliminary data.</text>
</comment>
<dbReference type="SUPFAM" id="SSF158442">
    <property type="entry name" value="DsbB-like"/>
    <property type="match status" value="1"/>
</dbReference>
<accession>A0ABW5ETW6</accession>
<dbReference type="InterPro" id="IPR023380">
    <property type="entry name" value="DsbB-like_sf"/>
</dbReference>
<keyword evidence="5" id="KW-0249">Electron transport</keyword>
<sequence length="146" mass="15350">MTDVTVEKSHTAWAPLFGAWLIALLASLAVLFVGEIMGQAPCNLCWFQRAFMFPLAIVLGVAALRTDAAVWRYALPLAICGALVAGFHSGLYLGLLPQSIAPCSEGVSCTSADMTILSGLPLPVLALAAFCAIAMLLVITRSRTSP</sequence>
<dbReference type="Proteomes" id="UP001597287">
    <property type="component" value="Unassembled WGS sequence"/>
</dbReference>
<evidence type="ECO:0000313" key="13">
    <source>
        <dbReference type="EMBL" id="MFD2320574.1"/>
    </source>
</evidence>
<keyword evidence="4 12" id="KW-0812">Transmembrane</keyword>
<keyword evidence="11" id="KW-0676">Redox-active center</keyword>
<feature type="transmembrane region" description="Helical" evidence="12">
    <location>
        <begin position="115"/>
        <end position="139"/>
    </location>
</feature>
<evidence type="ECO:0000256" key="2">
    <source>
        <dbReference type="ARBA" id="ARBA00007602"/>
    </source>
</evidence>
<keyword evidence="9" id="KW-1015">Disulfide bond</keyword>
<feature type="transmembrane region" description="Helical" evidence="12">
    <location>
        <begin position="46"/>
        <end position="64"/>
    </location>
</feature>
<feature type="transmembrane region" description="Helical" evidence="12">
    <location>
        <begin position="12"/>
        <end position="34"/>
    </location>
</feature>
<dbReference type="PANTHER" id="PTHR43469:SF1">
    <property type="entry name" value="SPBETA PROPHAGE-DERIVED DISULFIDE BOND FORMATION PROTEIN B"/>
    <property type="match status" value="1"/>
</dbReference>
<evidence type="ECO:0000256" key="12">
    <source>
        <dbReference type="SAM" id="Phobius"/>
    </source>
</evidence>
<gene>
    <name evidence="13" type="ORF">ACFSPV_17880</name>
</gene>
<dbReference type="EMBL" id="JBHUIG010000019">
    <property type="protein sequence ID" value="MFD2320574.1"/>
    <property type="molecule type" value="Genomic_DNA"/>
</dbReference>
<dbReference type="RefSeq" id="WP_380106192.1">
    <property type="nucleotide sequence ID" value="NZ_JBHSIH010000001.1"/>
</dbReference>
<evidence type="ECO:0000256" key="9">
    <source>
        <dbReference type="ARBA" id="ARBA00023157"/>
    </source>
</evidence>
<keyword evidence="3" id="KW-0813">Transport</keyword>
<evidence type="ECO:0000256" key="7">
    <source>
        <dbReference type="ARBA" id="ARBA00023002"/>
    </source>
</evidence>
<feature type="transmembrane region" description="Helical" evidence="12">
    <location>
        <begin position="73"/>
        <end position="95"/>
    </location>
</feature>
<dbReference type="PANTHER" id="PTHR43469">
    <property type="entry name" value="DISULFIDE FORMATION PROTEIN-RELATED"/>
    <property type="match status" value="1"/>
</dbReference>
<evidence type="ECO:0000256" key="4">
    <source>
        <dbReference type="ARBA" id="ARBA00022692"/>
    </source>
</evidence>
<protein>
    <submittedName>
        <fullName evidence="13">Disulfide bond formation protein B</fullName>
    </submittedName>
</protein>
<evidence type="ECO:0000256" key="10">
    <source>
        <dbReference type="ARBA" id="ARBA00023186"/>
    </source>
</evidence>
<keyword evidence="10" id="KW-0143">Chaperone</keyword>
<proteinExistence type="inferred from homology"/>
<keyword evidence="7" id="KW-0560">Oxidoreductase</keyword>
<evidence type="ECO:0000256" key="5">
    <source>
        <dbReference type="ARBA" id="ARBA00022982"/>
    </source>
</evidence>
<comment type="similarity">
    <text evidence="2">Belongs to the DsbB family. BdbC subfamily.</text>
</comment>
<dbReference type="Gene3D" id="1.20.1550.10">
    <property type="entry name" value="DsbB-like"/>
    <property type="match status" value="1"/>
</dbReference>
<keyword evidence="14" id="KW-1185">Reference proteome</keyword>
<comment type="subcellular location">
    <subcellularLocation>
        <location evidence="1">Membrane</location>
        <topology evidence="1">Multi-pass membrane protein</topology>
    </subcellularLocation>
</comment>
<evidence type="ECO:0000256" key="6">
    <source>
        <dbReference type="ARBA" id="ARBA00022989"/>
    </source>
</evidence>
<evidence type="ECO:0000256" key="1">
    <source>
        <dbReference type="ARBA" id="ARBA00004141"/>
    </source>
</evidence>
<organism evidence="13 14">
    <name type="scientific">Delftia deserti</name>
    <dbReference type="NCBI Taxonomy" id="1651218"/>
    <lineage>
        <taxon>Bacteria</taxon>
        <taxon>Pseudomonadati</taxon>
        <taxon>Pseudomonadota</taxon>
        <taxon>Betaproteobacteria</taxon>
        <taxon>Burkholderiales</taxon>
        <taxon>Comamonadaceae</taxon>
        <taxon>Delftia</taxon>
    </lineage>
</organism>
<reference evidence="14" key="1">
    <citation type="journal article" date="2019" name="Int. J. Syst. Evol. Microbiol.">
        <title>The Global Catalogue of Microorganisms (GCM) 10K type strain sequencing project: providing services to taxonomists for standard genome sequencing and annotation.</title>
        <authorList>
            <consortium name="The Broad Institute Genomics Platform"/>
            <consortium name="The Broad Institute Genome Sequencing Center for Infectious Disease"/>
            <person name="Wu L."/>
            <person name="Ma J."/>
        </authorList>
    </citation>
    <scope>NUCLEOTIDE SEQUENCE [LARGE SCALE GENOMIC DNA]</scope>
    <source>
        <strain evidence="14">CCUG 62793</strain>
    </source>
</reference>
<dbReference type="Pfam" id="PF02600">
    <property type="entry name" value="DsbB"/>
    <property type="match status" value="1"/>
</dbReference>
<dbReference type="InterPro" id="IPR012187">
    <property type="entry name" value="Disulphide_bond_form_BdbC"/>
</dbReference>
<evidence type="ECO:0000256" key="11">
    <source>
        <dbReference type="ARBA" id="ARBA00023284"/>
    </source>
</evidence>
<keyword evidence="6 12" id="KW-1133">Transmembrane helix</keyword>
<dbReference type="PIRSF" id="PIRSF036659">
    <property type="entry name" value="BdbC"/>
    <property type="match status" value="1"/>
</dbReference>
<evidence type="ECO:0000256" key="8">
    <source>
        <dbReference type="ARBA" id="ARBA00023136"/>
    </source>
</evidence>